<feature type="region of interest" description="Disordered" evidence="1">
    <location>
        <begin position="1"/>
        <end position="44"/>
    </location>
</feature>
<gene>
    <name evidence="2" type="ORF">GCM10009830_24520</name>
</gene>
<evidence type="ECO:0000313" key="2">
    <source>
        <dbReference type="EMBL" id="GAA1676859.1"/>
    </source>
</evidence>
<proteinExistence type="predicted"/>
<comment type="caution">
    <text evidence="2">The sequence shown here is derived from an EMBL/GenBank/DDBJ whole genome shotgun (WGS) entry which is preliminary data.</text>
</comment>
<organism evidence="2 3">
    <name type="scientific">Glycomyces endophyticus</name>
    <dbReference type="NCBI Taxonomy" id="480996"/>
    <lineage>
        <taxon>Bacteria</taxon>
        <taxon>Bacillati</taxon>
        <taxon>Actinomycetota</taxon>
        <taxon>Actinomycetes</taxon>
        <taxon>Glycomycetales</taxon>
        <taxon>Glycomycetaceae</taxon>
        <taxon>Glycomyces</taxon>
    </lineage>
</organism>
<protein>
    <submittedName>
        <fullName evidence="2">Uncharacterized protein</fullName>
    </submittedName>
</protein>
<reference evidence="2 3" key="1">
    <citation type="journal article" date="2019" name="Int. J. Syst. Evol. Microbiol.">
        <title>The Global Catalogue of Microorganisms (GCM) 10K type strain sequencing project: providing services to taxonomists for standard genome sequencing and annotation.</title>
        <authorList>
            <consortium name="The Broad Institute Genomics Platform"/>
            <consortium name="The Broad Institute Genome Sequencing Center for Infectious Disease"/>
            <person name="Wu L."/>
            <person name="Ma J."/>
        </authorList>
    </citation>
    <scope>NUCLEOTIDE SEQUENCE [LARGE SCALE GENOMIC DNA]</scope>
    <source>
        <strain evidence="2 3">JCM 16001</strain>
    </source>
</reference>
<feature type="region of interest" description="Disordered" evidence="1">
    <location>
        <begin position="84"/>
        <end position="134"/>
    </location>
</feature>
<evidence type="ECO:0000313" key="3">
    <source>
        <dbReference type="Proteomes" id="UP001499851"/>
    </source>
</evidence>
<dbReference type="EMBL" id="BAAAQF010000007">
    <property type="protein sequence ID" value="GAA1676859.1"/>
    <property type="molecule type" value="Genomic_DNA"/>
</dbReference>
<accession>A0ABN2GU73</accession>
<keyword evidence="3" id="KW-1185">Reference proteome</keyword>
<evidence type="ECO:0000256" key="1">
    <source>
        <dbReference type="SAM" id="MobiDB-lite"/>
    </source>
</evidence>
<sequence length="134" mass="14537">MRCRPCENGPRVAKQSQPKVVAQPASRKQRAKARKAAQQADTARGIRASGRCECCGINAKAGRQYCARCTDLLRSGTRATAVQVVPAPRKPPRSGRKTTGPIKSRTYTPPENDPRVTNDYAKGMRGRPAGEFGD</sequence>
<dbReference type="Proteomes" id="UP001499851">
    <property type="component" value="Unassembled WGS sequence"/>
</dbReference>
<name>A0ABN2GU73_9ACTN</name>